<dbReference type="Proteomes" id="UP000176923">
    <property type="component" value="Unassembled WGS sequence"/>
</dbReference>
<name>A0A1F5ZJP1_9BACT</name>
<gene>
    <name evidence="1" type="ORF">A3D77_03840</name>
</gene>
<dbReference type="AlphaFoldDB" id="A0A1F5ZJP1"/>
<protein>
    <submittedName>
        <fullName evidence="1">Uncharacterized protein</fullName>
    </submittedName>
</protein>
<comment type="caution">
    <text evidence="1">The sequence shown here is derived from an EMBL/GenBank/DDBJ whole genome shotgun (WGS) entry which is preliminary data.</text>
</comment>
<accession>A0A1F5ZJP1</accession>
<dbReference type="EMBL" id="MFJL01000042">
    <property type="protein sequence ID" value="OGG12709.1"/>
    <property type="molecule type" value="Genomic_DNA"/>
</dbReference>
<evidence type="ECO:0000313" key="1">
    <source>
        <dbReference type="EMBL" id="OGG12709.1"/>
    </source>
</evidence>
<evidence type="ECO:0000313" key="2">
    <source>
        <dbReference type="Proteomes" id="UP000176923"/>
    </source>
</evidence>
<sequence>MKWLWDYDLADNWRPQTPQTWEWFLVRKLNYGEYEGLTRKDIQTHFPQIKKRLDPGVADMIAHFLTYDPH</sequence>
<proteinExistence type="predicted"/>
<dbReference type="STRING" id="1798382.A3D77_03840"/>
<reference evidence="1 2" key="1">
    <citation type="journal article" date="2016" name="Nat. Commun.">
        <title>Thousands of microbial genomes shed light on interconnected biogeochemical processes in an aquifer system.</title>
        <authorList>
            <person name="Anantharaman K."/>
            <person name="Brown C.T."/>
            <person name="Hug L.A."/>
            <person name="Sharon I."/>
            <person name="Castelle C.J."/>
            <person name="Probst A.J."/>
            <person name="Thomas B.C."/>
            <person name="Singh A."/>
            <person name="Wilkins M.J."/>
            <person name="Karaoz U."/>
            <person name="Brodie E.L."/>
            <person name="Williams K.H."/>
            <person name="Hubbard S.S."/>
            <person name="Banfield J.F."/>
        </authorList>
    </citation>
    <scope>NUCLEOTIDE SEQUENCE [LARGE SCALE GENOMIC DNA]</scope>
</reference>
<organism evidence="1 2">
    <name type="scientific">Candidatus Gottesmanbacteria bacterium RIFCSPHIGHO2_02_FULL_39_11</name>
    <dbReference type="NCBI Taxonomy" id="1798382"/>
    <lineage>
        <taxon>Bacteria</taxon>
        <taxon>Candidatus Gottesmaniibacteriota</taxon>
    </lineage>
</organism>